<feature type="compositionally biased region" description="Basic and acidic residues" evidence="5">
    <location>
        <begin position="395"/>
        <end position="404"/>
    </location>
</feature>
<feature type="region of interest" description="Disordered" evidence="5">
    <location>
        <begin position="824"/>
        <end position="1060"/>
    </location>
</feature>
<protein>
    <submittedName>
        <fullName evidence="8">LIMC1-like protein</fullName>
    </submittedName>
</protein>
<accession>A0ABY7DSL2</accession>
<dbReference type="PANTHER" id="PTHR15551">
    <property type="entry name" value="LIM DOMAIN ONLY 7"/>
    <property type="match status" value="1"/>
</dbReference>
<dbReference type="CDD" id="cd00136">
    <property type="entry name" value="PDZ_canonical"/>
    <property type="match status" value="1"/>
</dbReference>
<feature type="compositionally biased region" description="Basic and acidic residues" evidence="5">
    <location>
        <begin position="975"/>
        <end position="984"/>
    </location>
</feature>
<feature type="compositionally biased region" description="Basic and acidic residues" evidence="5">
    <location>
        <begin position="1381"/>
        <end position="1398"/>
    </location>
</feature>
<feature type="compositionally biased region" description="Basic and acidic residues" evidence="5">
    <location>
        <begin position="411"/>
        <end position="422"/>
    </location>
</feature>
<dbReference type="Pfam" id="PF00412">
    <property type="entry name" value="LIM"/>
    <property type="match status" value="1"/>
</dbReference>
<dbReference type="SMART" id="SM00228">
    <property type="entry name" value="PDZ"/>
    <property type="match status" value="1"/>
</dbReference>
<dbReference type="SMART" id="SM00132">
    <property type="entry name" value="LIM"/>
    <property type="match status" value="1"/>
</dbReference>
<keyword evidence="3 4" id="KW-0440">LIM domain</keyword>
<dbReference type="Gene3D" id="2.10.110.10">
    <property type="entry name" value="Cysteine Rich Protein"/>
    <property type="match status" value="1"/>
</dbReference>
<feature type="compositionally biased region" description="Polar residues" evidence="5">
    <location>
        <begin position="165"/>
        <end position="175"/>
    </location>
</feature>
<feature type="compositionally biased region" description="Basic and acidic residues" evidence="5">
    <location>
        <begin position="1048"/>
        <end position="1060"/>
    </location>
</feature>
<dbReference type="InterPro" id="IPR001478">
    <property type="entry name" value="PDZ"/>
</dbReference>
<evidence type="ECO:0000259" key="6">
    <source>
        <dbReference type="PROSITE" id="PS50023"/>
    </source>
</evidence>
<dbReference type="InterPro" id="IPR001781">
    <property type="entry name" value="Znf_LIM"/>
</dbReference>
<feature type="region of interest" description="Disordered" evidence="5">
    <location>
        <begin position="264"/>
        <end position="520"/>
    </location>
</feature>
<evidence type="ECO:0000313" key="8">
    <source>
        <dbReference type="EMBL" id="WAQ99692.1"/>
    </source>
</evidence>
<dbReference type="InterPro" id="IPR036034">
    <property type="entry name" value="PDZ_sf"/>
</dbReference>
<gene>
    <name evidence="8" type="ORF">MAR_024065</name>
</gene>
<feature type="compositionally biased region" description="Basic and acidic residues" evidence="5">
    <location>
        <begin position="1087"/>
        <end position="1120"/>
    </location>
</feature>
<feature type="compositionally biased region" description="Basic and acidic residues" evidence="5">
    <location>
        <begin position="104"/>
        <end position="115"/>
    </location>
</feature>
<feature type="compositionally biased region" description="Basic and acidic residues" evidence="5">
    <location>
        <begin position="1152"/>
        <end position="1220"/>
    </location>
</feature>
<feature type="compositionally biased region" description="Low complexity" evidence="5">
    <location>
        <begin position="224"/>
        <end position="237"/>
    </location>
</feature>
<dbReference type="Gene3D" id="2.30.42.10">
    <property type="match status" value="1"/>
</dbReference>
<feature type="compositionally biased region" description="Low complexity" evidence="5">
    <location>
        <begin position="1445"/>
        <end position="1459"/>
    </location>
</feature>
<dbReference type="SUPFAM" id="SSF50156">
    <property type="entry name" value="PDZ domain-like"/>
    <property type="match status" value="1"/>
</dbReference>
<dbReference type="CDD" id="cd22249">
    <property type="entry name" value="UDM1_RNF168_RNF169-like"/>
    <property type="match status" value="1"/>
</dbReference>
<feature type="region of interest" description="Disordered" evidence="5">
    <location>
        <begin position="1077"/>
        <end position="1522"/>
    </location>
</feature>
<sequence length="1618" mass="181822">MSDIMLFNEMPVHDLKWADIVDSDGNEYLLKQETERRSRNVAVTIYWLAKAVSGKFNGPSLDTSAFSALVYTHGSKRDSIIADECFKNGSPLGKDSGLETVGETVDKNNHIRDSSYDSLGSYERESESSFDELDSSGNMPVRSDMREMKRYGSHSSLTLPRDLKLSSNSQDSMYSNHKDDSMYRSSPDISHVHTRSSSTDSAEGGYYGNHSRQSSGSTAEYPTRRTSSSGRKTSSSSPDPLQFVKLRSAANLAEQAKKQIEVVKENLTKWKTQRRKEDRKSQRRPINVYPMDDDDDLTGKKSSVSPVTKTSTSKSFIPKEPQVVAPWAQGSSGEDIDQSDSENQSHNSGESDSVFSSSDKSSTPNKVLSDDDLWHKNKPNSQIMPNKVIQLNARKPGEGVKKMWENNVNESQRKENNKKKDIPTNNSAKIKNITHAFEQKDKEANASPVIKRSEYRNSPPLKSLDLSDSKFSPANDKLPVSPLSPTTPKALTPRADRFSSGRNVAESNNSEPEKLSVRQSAKDRYLQKVSPIQSKPLNAKLTSPSNSAILRPAVSTKPTKDTITAARAKFEQLTETSVNSKHTLDKSKHTSNLSYKHSYSDSVKTNEENIQEIIGNFDAVAAVNNIFKDLVDTDEGQDEITANMEVRIQNEIDYNQQSEPFKNTILDVVTDSEREAILEKQDYVDTNYLSNDNHTEMDLSDSADTSGLAEELKFVQKVIKISQRPNNNRGFGFTLVGGLEKREPVTVSRVSLGSETSENDDVFTDPERSAADVQDVLANDELVEVNGRDVWTLTLAQVQGIIDHGVKKGQIELKVKRYTDEEAYDSMEEEEANRQANNNNTNNSMSNKVVPVPSSPETEPTEERHGYRHHVAQIPVKTDETGKPRLMDQLLGEQQRESNNNIEKPARAPSPVAMETIMPKTHVTVETTPMRPGLDGTQDMSSPGDLTVTEERPTLSIRKSPPQSSPAPPSPPKVDPPHMDRRQDNMSTASEDSNSSGFGPPAALLRWQRRRPQSENVNSGPTMEDRERDRMKRLSSTLPYKSDGIFSFDDKYSKDDSEVDRVSKDFVETVSVSKSYESKPQAFQFNDESKMDEWENRQEKERKEKFEREQQRIRAKDPKMPEYSFRVDLSRTETAPPLRTLNQQPELSAEELLNREREKIRAEEKMKFEEERLRWKEEQERKNQEQEEKLRQERERLQREQERIERERAMLEQKKHEEQTTHSFSPVSNQSPVSSTTSSLSHSPRSPPPALNPTRANNYGKKVPPPTAPKPEKGTKEKARLTREDLLAMNRKATPLTKPDPSMEGHHPTSDSLSPTMREAPTKAQLHSLNAVPKQKYRHSAPWMKEEDSAGSSTQSEKPFVIGKRSDLIHQRDYSNPNDHWVVREAEKRRLADKRDNVESITARAGPTKPSQSALVSRFRSDVEPPPRSRANRYSYPSYSDKNDTTSSRLSSTSGSSLRNIDRSPEQGITTQFSARTQPNSYASNPSMSSTLPPNFSFNANTRNHASAGSSKPPRSLSDNSDSVIAVSGKQKCSHCGEELVENMSHLQCDFLEGFGAAMVIESLGLYYHVQCFRCCVCHMALGNGSEGADVRVRVDKLHCKNCYSNDEGTLVEYLGVF</sequence>
<evidence type="ECO:0000256" key="5">
    <source>
        <dbReference type="SAM" id="MobiDB-lite"/>
    </source>
</evidence>
<feature type="compositionally biased region" description="Basic and acidic residues" evidence="5">
    <location>
        <begin position="1023"/>
        <end position="1032"/>
    </location>
</feature>
<feature type="compositionally biased region" description="Polar residues" evidence="5">
    <location>
        <begin position="500"/>
        <end position="510"/>
    </location>
</feature>
<feature type="compositionally biased region" description="Low complexity" evidence="5">
    <location>
        <begin position="458"/>
        <end position="473"/>
    </location>
</feature>
<feature type="compositionally biased region" description="Basic and acidic residues" evidence="5">
    <location>
        <begin position="1270"/>
        <end position="1286"/>
    </location>
</feature>
<feature type="compositionally biased region" description="Low complexity" evidence="5">
    <location>
        <begin position="834"/>
        <end position="858"/>
    </location>
</feature>
<feature type="compositionally biased region" description="Low complexity" evidence="5">
    <location>
        <begin position="1223"/>
        <end position="1244"/>
    </location>
</feature>
<evidence type="ECO:0000313" key="9">
    <source>
        <dbReference type="Proteomes" id="UP001164746"/>
    </source>
</evidence>
<feature type="compositionally biased region" description="Low complexity" evidence="5">
    <location>
        <begin position="300"/>
        <end position="315"/>
    </location>
</feature>
<feature type="compositionally biased region" description="Basic and acidic residues" evidence="5">
    <location>
        <begin position="1364"/>
        <end position="1373"/>
    </location>
</feature>
<feature type="domain" description="LIM zinc-binding" evidence="6">
    <location>
        <begin position="1531"/>
        <end position="1610"/>
    </location>
</feature>
<proteinExistence type="predicted"/>
<dbReference type="CDD" id="cd08368">
    <property type="entry name" value="LIM"/>
    <property type="match status" value="1"/>
</dbReference>
<feature type="domain" description="PDZ" evidence="7">
    <location>
        <begin position="718"/>
        <end position="817"/>
    </location>
</feature>
<keyword evidence="9" id="KW-1185">Reference proteome</keyword>
<evidence type="ECO:0000256" key="1">
    <source>
        <dbReference type="ARBA" id="ARBA00022723"/>
    </source>
</evidence>
<feature type="region of interest" description="Disordered" evidence="5">
    <location>
        <begin position="92"/>
        <end position="242"/>
    </location>
</feature>
<name>A0ABY7DSL2_MYAAR</name>
<dbReference type="Proteomes" id="UP001164746">
    <property type="component" value="Chromosome 3"/>
</dbReference>
<feature type="compositionally biased region" description="Polar residues" evidence="5">
    <location>
        <begin position="210"/>
        <end position="220"/>
    </location>
</feature>
<evidence type="ECO:0000256" key="3">
    <source>
        <dbReference type="ARBA" id="ARBA00023038"/>
    </source>
</evidence>
<dbReference type="PANTHER" id="PTHR15551:SF3">
    <property type="entry name" value="LIM AND CALPONIN HOMOLOGY DOMAINS-CONTAINING PROTEIN 1"/>
    <property type="match status" value="1"/>
</dbReference>
<organism evidence="8 9">
    <name type="scientific">Mya arenaria</name>
    <name type="common">Soft-shell clam</name>
    <dbReference type="NCBI Taxonomy" id="6604"/>
    <lineage>
        <taxon>Eukaryota</taxon>
        <taxon>Metazoa</taxon>
        <taxon>Spiralia</taxon>
        <taxon>Lophotrochozoa</taxon>
        <taxon>Mollusca</taxon>
        <taxon>Bivalvia</taxon>
        <taxon>Autobranchia</taxon>
        <taxon>Heteroconchia</taxon>
        <taxon>Euheterodonta</taxon>
        <taxon>Imparidentia</taxon>
        <taxon>Neoheterodontei</taxon>
        <taxon>Myida</taxon>
        <taxon>Myoidea</taxon>
        <taxon>Myidae</taxon>
        <taxon>Mya</taxon>
    </lineage>
</organism>
<feature type="compositionally biased region" description="Polar residues" evidence="5">
    <location>
        <begin position="985"/>
        <end position="997"/>
    </location>
</feature>
<feature type="compositionally biased region" description="Basic and acidic residues" evidence="5">
    <location>
        <begin position="877"/>
        <end position="886"/>
    </location>
</feature>
<feature type="compositionally biased region" description="Pro residues" evidence="5">
    <location>
        <begin position="963"/>
        <end position="974"/>
    </location>
</feature>
<dbReference type="EMBL" id="CP111014">
    <property type="protein sequence ID" value="WAQ99692.1"/>
    <property type="molecule type" value="Genomic_DNA"/>
</dbReference>
<reference evidence="8" key="1">
    <citation type="submission" date="2022-11" db="EMBL/GenBank/DDBJ databases">
        <title>Centuries of genome instability and evolution in soft-shell clam transmissible cancer (bioRxiv).</title>
        <authorList>
            <person name="Hart S.F.M."/>
            <person name="Yonemitsu M.A."/>
            <person name="Giersch R.M."/>
            <person name="Beal B.F."/>
            <person name="Arriagada G."/>
            <person name="Davis B.W."/>
            <person name="Ostrander E.A."/>
            <person name="Goff S.P."/>
            <person name="Metzger M.J."/>
        </authorList>
    </citation>
    <scope>NUCLEOTIDE SEQUENCE</scope>
    <source>
        <strain evidence="8">MELC-2E11</strain>
        <tissue evidence="8">Siphon/mantle</tissue>
    </source>
</reference>
<feature type="compositionally biased region" description="Low complexity" evidence="5">
    <location>
        <begin position="348"/>
        <end position="362"/>
    </location>
</feature>
<evidence type="ECO:0000259" key="7">
    <source>
        <dbReference type="PROSITE" id="PS50106"/>
    </source>
</evidence>
<feature type="compositionally biased region" description="Polar residues" evidence="5">
    <location>
        <begin position="1467"/>
        <end position="1510"/>
    </location>
</feature>
<keyword evidence="1 4" id="KW-0479">Metal-binding</keyword>
<dbReference type="PROSITE" id="PS50106">
    <property type="entry name" value="PDZ"/>
    <property type="match status" value="1"/>
</dbReference>
<dbReference type="PROSITE" id="PS50023">
    <property type="entry name" value="LIM_DOMAIN_2"/>
    <property type="match status" value="1"/>
</dbReference>
<feature type="compositionally biased region" description="Basic and acidic residues" evidence="5">
    <location>
        <begin position="511"/>
        <end position="520"/>
    </location>
</feature>
<keyword evidence="2 4" id="KW-0862">Zinc</keyword>
<evidence type="ECO:0000256" key="4">
    <source>
        <dbReference type="PROSITE-ProRule" id="PRU00125"/>
    </source>
</evidence>
<evidence type="ECO:0000256" key="2">
    <source>
        <dbReference type="ARBA" id="ARBA00022833"/>
    </source>
</evidence>